<sequence length="435" mass="47807">MLPILLALAAFVASSTQAALPTPTALLKASTKNQDLYSKSSKDISPLTFDDNGNFQISIFEDLHFGENAWDSWGPEQDIHSVKVIDKVLDQESPGLVVLNGDLITGDNAFLENSTVYIDQIVKPLLDRDLFWASTYGNHDYGFNISGVDILAREKLWPNSLTLSMVAGIKAGVSNYYLPVYAPDCHESQCAPELLLWFFDSRGGLYSQEHNADGTLRSQPGWVDTSVVEWFQAASSRIAESAGRTIPSLAFVHIPTNASQALQTEHGRDSIHPNHQPGINDDYPLAPQAQGWCSDGRNDGSCQYGGQDLPFMKAIASTPGLIALFSGHDHGDSWCYKWDRLLPGMTVTGNGVNLCFGQRSGYGGYGHWIRGSRQVRVSRDKLRTAAEAETWIRLETGDFVGSVTLNASYGKDWYPATPNDMTYCPTCNYSISTQM</sequence>
<dbReference type="CDD" id="cd07383">
    <property type="entry name" value="MPP_Dcr2"/>
    <property type="match status" value="1"/>
</dbReference>
<dbReference type="GeneID" id="68351089"/>
<dbReference type="OrthoDB" id="783096at2759"/>
<feature type="chain" id="PRO_5040131852" evidence="1">
    <location>
        <begin position="19"/>
        <end position="435"/>
    </location>
</feature>
<dbReference type="RefSeq" id="XP_044724064.1">
    <property type="nucleotide sequence ID" value="XM_044860431.1"/>
</dbReference>
<evidence type="ECO:0000313" key="3">
    <source>
        <dbReference type="EMBL" id="KAH0966551.1"/>
    </source>
</evidence>
<dbReference type="SUPFAM" id="SSF56300">
    <property type="entry name" value="Metallo-dependent phosphatases"/>
    <property type="match status" value="1"/>
</dbReference>
<dbReference type="Proteomes" id="UP000824596">
    <property type="component" value="Unassembled WGS sequence"/>
</dbReference>
<comment type="caution">
    <text evidence="3">The sequence shown here is derived from an EMBL/GenBank/DDBJ whole genome shotgun (WGS) entry which is preliminary data.</text>
</comment>
<keyword evidence="4" id="KW-1185">Reference proteome</keyword>
<dbReference type="Pfam" id="PF00149">
    <property type="entry name" value="Metallophos"/>
    <property type="match status" value="1"/>
</dbReference>
<accession>A0A9P8N5W5</accession>
<dbReference type="GO" id="GO:0016788">
    <property type="term" value="F:hydrolase activity, acting on ester bonds"/>
    <property type="evidence" value="ECO:0007669"/>
    <property type="project" value="TreeGrafter"/>
</dbReference>
<dbReference type="PANTHER" id="PTHR32440:SF11">
    <property type="entry name" value="METALLOPHOSPHOESTERASE DOMAIN-CONTAINING PROTEIN"/>
    <property type="match status" value="1"/>
</dbReference>
<evidence type="ECO:0000256" key="1">
    <source>
        <dbReference type="SAM" id="SignalP"/>
    </source>
</evidence>
<gene>
    <name evidence="3" type="ORF">HRG_01960</name>
</gene>
<protein>
    <submittedName>
        <fullName evidence="3">Calcineurin-like phosphoesterase domain-containing protein</fullName>
    </submittedName>
</protein>
<dbReference type="AlphaFoldDB" id="A0A9P8N5W5"/>
<name>A0A9P8N5W5_9HYPO</name>
<feature type="signal peptide" evidence="1">
    <location>
        <begin position="1"/>
        <end position="18"/>
    </location>
</feature>
<dbReference type="InterPro" id="IPR029052">
    <property type="entry name" value="Metallo-depent_PP-like"/>
</dbReference>
<organism evidence="3 4">
    <name type="scientific">Hirsutella rhossiliensis</name>
    <dbReference type="NCBI Taxonomy" id="111463"/>
    <lineage>
        <taxon>Eukaryota</taxon>
        <taxon>Fungi</taxon>
        <taxon>Dikarya</taxon>
        <taxon>Ascomycota</taxon>
        <taxon>Pezizomycotina</taxon>
        <taxon>Sordariomycetes</taxon>
        <taxon>Hypocreomycetidae</taxon>
        <taxon>Hypocreales</taxon>
        <taxon>Ophiocordycipitaceae</taxon>
        <taxon>Hirsutella</taxon>
    </lineage>
</organism>
<reference evidence="3" key="1">
    <citation type="submission" date="2021-09" db="EMBL/GenBank/DDBJ databases">
        <title>A high-quality genome of the endoparasitic fungus Hirsutella rhossiliensis with a comparison of Hirsutella genomes reveals transposable elements contributing to genome size variation.</title>
        <authorList>
            <person name="Lin R."/>
            <person name="Jiao Y."/>
            <person name="Sun X."/>
            <person name="Ling J."/>
            <person name="Xie B."/>
            <person name="Cheng X."/>
        </authorList>
    </citation>
    <scope>NUCLEOTIDE SEQUENCE</scope>
    <source>
        <strain evidence="3">HR02</strain>
    </source>
</reference>
<dbReference type="InterPro" id="IPR004843">
    <property type="entry name" value="Calcineurin-like_PHP"/>
</dbReference>
<proteinExistence type="predicted"/>
<keyword evidence="1" id="KW-0732">Signal</keyword>
<dbReference type="GO" id="GO:0005737">
    <property type="term" value="C:cytoplasm"/>
    <property type="evidence" value="ECO:0007669"/>
    <property type="project" value="TreeGrafter"/>
</dbReference>
<evidence type="ECO:0000313" key="4">
    <source>
        <dbReference type="Proteomes" id="UP000824596"/>
    </source>
</evidence>
<evidence type="ECO:0000259" key="2">
    <source>
        <dbReference type="Pfam" id="PF00149"/>
    </source>
</evidence>
<feature type="domain" description="Calcineurin-like phosphoesterase" evidence="2">
    <location>
        <begin position="62"/>
        <end position="330"/>
    </location>
</feature>
<dbReference type="PANTHER" id="PTHR32440">
    <property type="entry name" value="PHOSPHATASE DCR2-RELATED-RELATED"/>
    <property type="match status" value="1"/>
</dbReference>
<dbReference type="Gene3D" id="3.60.21.10">
    <property type="match status" value="1"/>
</dbReference>
<dbReference type="EMBL" id="JAIZPD010000002">
    <property type="protein sequence ID" value="KAH0966551.1"/>
    <property type="molecule type" value="Genomic_DNA"/>
</dbReference>